<dbReference type="AlphaFoldDB" id="A0A8H2XIQ6"/>
<dbReference type="PROSITE" id="PS50837">
    <property type="entry name" value="NACHT"/>
    <property type="match status" value="1"/>
</dbReference>
<dbReference type="PROSITE" id="PS50294">
    <property type="entry name" value="WD_REPEATS_REGION"/>
    <property type="match status" value="2"/>
</dbReference>
<evidence type="ECO:0000313" key="6">
    <source>
        <dbReference type="Proteomes" id="UP000663843"/>
    </source>
</evidence>
<evidence type="ECO:0000256" key="1">
    <source>
        <dbReference type="ARBA" id="ARBA00022574"/>
    </source>
</evidence>
<proteinExistence type="predicted"/>
<dbReference type="EMBL" id="CAJMWT010001906">
    <property type="protein sequence ID" value="CAE6425022.1"/>
    <property type="molecule type" value="Genomic_DNA"/>
</dbReference>
<feature type="repeat" description="WD" evidence="3">
    <location>
        <begin position="644"/>
        <end position="685"/>
    </location>
</feature>
<dbReference type="InterPro" id="IPR027417">
    <property type="entry name" value="P-loop_NTPase"/>
</dbReference>
<comment type="caution">
    <text evidence="5">The sequence shown here is derived from an EMBL/GenBank/DDBJ whole genome shotgun (WGS) entry which is preliminary data.</text>
</comment>
<dbReference type="InterPro" id="IPR056884">
    <property type="entry name" value="NPHP3-like_N"/>
</dbReference>
<dbReference type="InterPro" id="IPR015943">
    <property type="entry name" value="WD40/YVTN_repeat-like_dom_sf"/>
</dbReference>
<dbReference type="Pfam" id="PF24883">
    <property type="entry name" value="NPHP3_N"/>
    <property type="match status" value="1"/>
</dbReference>
<name>A0A8H2XIQ6_9AGAM</name>
<protein>
    <recommendedName>
        <fullName evidence="4">NACHT domain-containing protein</fullName>
    </recommendedName>
</protein>
<dbReference type="PANTHER" id="PTHR10039">
    <property type="entry name" value="AMELOGENIN"/>
    <property type="match status" value="1"/>
</dbReference>
<dbReference type="Pfam" id="PF00400">
    <property type="entry name" value="WD40"/>
    <property type="match status" value="3"/>
</dbReference>
<organism evidence="5 6">
    <name type="scientific">Rhizoctonia solani</name>
    <dbReference type="NCBI Taxonomy" id="456999"/>
    <lineage>
        <taxon>Eukaryota</taxon>
        <taxon>Fungi</taxon>
        <taxon>Dikarya</taxon>
        <taxon>Basidiomycota</taxon>
        <taxon>Agaricomycotina</taxon>
        <taxon>Agaricomycetes</taxon>
        <taxon>Cantharellales</taxon>
        <taxon>Ceratobasidiaceae</taxon>
        <taxon>Rhizoctonia</taxon>
    </lineage>
</organism>
<dbReference type="SUPFAM" id="SSF82171">
    <property type="entry name" value="DPP6 N-terminal domain-like"/>
    <property type="match status" value="1"/>
</dbReference>
<reference evidence="5" key="1">
    <citation type="submission" date="2021-01" db="EMBL/GenBank/DDBJ databases">
        <authorList>
            <person name="Kaushik A."/>
        </authorList>
    </citation>
    <scope>NUCLEOTIDE SEQUENCE</scope>
    <source>
        <strain evidence="5">AG2-2IIIB</strain>
    </source>
</reference>
<dbReference type="PANTHER" id="PTHR10039:SF17">
    <property type="entry name" value="FUNGAL STAND N-TERMINAL GOODBYE DOMAIN-CONTAINING PROTEIN-RELATED"/>
    <property type="match status" value="1"/>
</dbReference>
<evidence type="ECO:0000256" key="3">
    <source>
        <dbReference type="PROSITE-ProRule" id="PRU00221"/>
    </source>
</evidence>
<sequence>MPESIHSIIRDMRRLIIQIKLRRERYQPGAAESTSIFVLLDQEIIQYYSIVSLLSQFQVEIQETFVKTQKRLMDSIIVHQRETPKFGAMYNVILPTDLNRHLCAPDTCLGLLDTARTWAADTDGSNILWITGMAGSGKTAIACTICDQLNKDRQLGASFFCSDATTGRQDIYQIIPTIAFQLARFSGKYLDALSTPLEAKLDTTPDISLQFNRLLVAPLSRTRDALPKNTVVMIDALDEYFDTDNARAILEPLLRYAGELPIKILLTSRPELATVLTPSSTSSSIQLCQIDPSADIYMYLDRVLSPVIPSYNIRKLSELAGRQFIFATTIVHYLFPEHERINIKGRLLAILDIPTYSSEGSGTRLDGLYSTILSTAFDNKDPVETNTRQLVLWTIVHAKEPITAIKIVELLGLITQEDVIMAIQPLWSVLHLSSTTGIISLRHKSFREFLLDPVRSGKYHSNKIEHDEFLACRCFVVMRKLLRFHICDLETSTKLDKDVSDLHDRTTKAISPALSNVCRHWFKYLEIVGPSNKTIECLEDFLQCRLLFWMEVMNLKGWIAEGEGLLLQILHWLSQANVPPEIYQLAVDAHHFVKSFSTSAASDSTPHIYISALPFAPKESRIYKNYLPQMQGLFIVRDLPGRTYRQQRHSTTSGALSPDGTRVATGSEGDVLSIWDLHNGSRIFGPVNNCTSDITSLAFSPDGARIASGSNDGKVDIWDIHTGQILASTGTTERNNRVLSIAFLPDDHHLVFSREDGIIQRLGLHSGTMLHTERVIRPTDSIRRCVFSSDGSYAMFTKSGDSGIILHNLSNPELARLSVSNTSNDSRHEFAGTNGPFAISPDGRKLACATFSGEITIQDVHLRFRAAVRFKGHSTEPVTMAFSPDGERLVSSSYDQTIRLWDTYNGVQLGPTFRKSWFNLSLAEDEVCAEMVMFSPDGNCIVSIWGDGTICSWDLKGPRFNAIMRHSLGPLNPDCYDWRKSNSDQWVKDSKSRLMLCVPKEYENDLLVSLCPRIIAHEGPVIERSGDTMIGDRWSQCYIGPVDTKNT</sequence>
<dbReference type="Proteomes" id="UP000663843">
    <property type="component" value="Unassembled WGS sequence"/>
</dbReference>
<feature type="domain" description="NACHT" evidence="4">
    <location>
        <begin position="126"/>
        <end position="270"/>
    </location>
</feature>
<feature type="repeat" description="WD" evidence="3">
    <location>
        <begin position="687"/>
        <end position="728"/>
    </location>
</feature>
<gene>
    <name evidence="5" type="ORF">RDB_LOCUS57591</name>
</gene>
<dbReference type="Gene3D" id="3.40.50.300">
    <property type="entry name" value="P-loop containing nucleotide triphosphate hydrolases"/>
    <property type="match status" value="1"/>
</dbReference>
<keyword evidence="1 3" id="KW-0853">WD repeat</keyword>
<evidence type="ECO:0000313" key="5">
    <source>
        <dbReference type="EMBL" id="CAE6425022.1"/>
    </source>
</evidence>
<dbReference type="SUPFAM" id="SSF52540">
    <property type="entry name" value="P-loop containing nucleoside triphosphate hydrolases"/>
    <property type="match status" value="1"/>
</dbReference>
<dbReference type="Gene3D" id="2.130.10.10">
    <property type="entry name" value="YVTN repeat-like/Quinoprotein amine dehydrogenase"/>
    <property type="match status" value="2"/>
</dbReference>
<dbReference type="PRINTS" id="PR00320">
    <property type="entry name" value="GPROTEINBRPT"/>
</dbReference>
<feature type="repeat" description="WD" evidence="3">
    <location>
        <begin position="870"/>
        <end position="902"/>
    </location>
</feature>
<dbReference type="InterPro" id="IPR001680">
    <property type="entry name" value="WD40_rpt"/>
</dbReference>
<dbReference type="PROSITE" id="PS50082">
    <property type="entry name" value="WD_REPEATS_2"/>
    <property type="match status" value="3"/>
</dbReference>
<accession>A0A8H2XIQ6</accession>
<dbReference type="SMART" id="SM00320">
    <property type="entry name" value="WD40"/>
    <property type="match status" value="6"/>
</dbReference>
<evidence type="ECO:0000256" key="2">
    <source>
        <dbReference type="ARBA" id="ARBA00022737"/>
    </source>
</evidence>
<evidence type="ECO:0000259" key="4">
    <source>
        <dbReference type="PROSITE" id="PS50837"/>
    </source>
</evidence>
<dbReference type="InterPro" id="IPR007111">
    <property type="entry name" value="NACHT_NTPase"/>
</dbReference>
<dbReference type="InterPro" id="IPR020472">
    <property type="entry name" value="WD40_PAC1"/>
</dbReference>
<keyword evidence="2" id="KW-0677">Repeat</keyword>